<evidence type="ECO:0000313" key="5">
    <source>
        <dbReference type="Proteomes" id="UP000694867"/>
    </source>
</evidence>
<keyword evidence="1 2" id="KW-0193">Cuticle</keyword>
<reference evidence="6" key="1">
    <citation type="submission" date="2025-08" db="UniProtKB">
        <authorList>
            <consortium name="RefSeq"/>
        </authorList>
    </citation>
    <scope>IDENTIFICATION</scope>
</reference>
<evidence type="ECO:0000256" key="4">
    <source>
        <dbReference type="SAM" id="SignalP"/>
    </source>
</evidence>
<dbReference type="KEGG" id="goe:100897195"/>
<name>A0AAJ6VX41_9ACAR</name>
<protein>
    <submittedName>
        <fullName evidence="6">Cuticle protein 16.8</fullName>
    </submittedName>
</protein>
<evidence type="ECO:0000256" key="3">
    <source>
        <dbReference type="SAM" id="MobiDB-lite"/>
    </source>
</evidence>
<feature type="chain" id="PRO_5042477413" evidence="4">
    <location>
        <begin position="19"/>
        <end position="245"/>
    </location>
</feature>
<dbReference type="PANTHER" id="PTHR12236">
    <property type="entry name" value="STRUCTURAL CONTITUENT OF CUTICLE"/>
    <property type="match status" value="1"/>
</dbReference>
<dbReference type="GO" id="GO:0042302">
    <property type="term" value="F:structural constituent of cuticle"/>
    <property type="evidence" value="ECO:0007669"/>
    <property type="project" value="UniProtKB-UniRule"/>
</dbReference>
<dbReference type="Proteomes" id="UP000694867">
    <property type="component" value="Unplaced"/>
</dbReference>
<sequence>MRAFSVVLAALCAVGASAQYAQYAQEPQYAPIPYQFAYKAESAEGSHSQEETSDGNNRRQGSYTIALADGRQRTVTYVADESGFRAEVTTNEIGTESKDAADAKYTSSAITGEQAAIQYGAQAPRENVRVVQAPARVVQAPAPVVRVAPAPIVRVAPAPVTIVKSAPAPIIRVAAPAPTIIKTVQSAPVIRYTQAAPTVVRTIQSAPVSYSVAHHAPVTYTAAAPQVIQVHGHDDHDLHVVHHKA</sequence>
<organism evidence="5 6">
    <name type="scientific">Galendromus occidentalis</name>
    <name type="common">western predatory mite</name>
    <dbReference type="NCBI Taxonomy" id="34638"/>
    <lineage>
        <taxon>Eukaryota</taxon>
        <taxon>Metazoa</taxon>
        <taxon>Ecdysozoa</taxon>
        <taxon>Arthropoda</taxon>
        <taxon>Chelicerata</taxon>
        <taxon>Arachnida</taxon>
        <taxon>Acari</taxon>
        <taxon>Parasitiformes</taxon>
        <taxon>Mesostigmata</taxon>
        <taxon>Gamasina</taxon>
        <taxon>Phytoseioidea</taxon>
        <taxon>Phytoseiidae</taxon>
        <taxon>Typhlodrominae</taxon>
        <taxon>Galendromus</taxon>
    </lineage>
</organism>
<proteinExistence type="predicted"/>
<dbReference type="GeneID" id="100897195"/>
<evidence type="ECO:0000256" key="2">
    <source>
        <dbReference type="PROSITE-ProRule" id="PRU00497"/>
    </source>
</evidence>
<dbReference type="PANTHER" id="PTHR12236:SF79">
    <property type="entry name" value="CUTICULAR PROTEIN 50CB-RELATED"/>
    <property type="match status" value="1"/>
</dbReference>
<dbReference type="AlphaFoldDB" id="A0AAJ6VX41"/>
<dbReference type="RefSeq" id="XP_003741400.1">
    <property type="nucleotide sequence ID" value="XM_003741352.2"/>
</dbReference>
<keyword evidence="4" id="KW-0732">Signal</keyword>
<accession>A0AAJ6VX41</accession>
<dbReference type="PROSITE" id="PS51155">
    <property type="entry name" value="CHIT_BIND_RR_2"/>
    <property type="match status" value="1"/>
</dbReference>
<feature type="compositionally biased region" description="Basic and acidic residues" evidence="3">
    <location>
        <begin position="41"/>
        <end position="50"/>
    </location>
</feature>
<feature type="region of interest" description="Disordered" evidence="3">
    <location>
        <begin position="41"/>
        <end position="60"/>
    </location>
</feature>
<dbReference type="GO" id="GO:0005615">
    <property type="term" value="C:extracellular space"/>
    <property type="evidence" value="ECO:0007669"/>
    <property type="project" value="TreeGrafter"/>
</dbReference>
<dbReference type="Pfam" id="PF00379">
    <property type="entry name" value="Chitin_bind_4"/>
    <property type="match status" value="1"/>
</dbReference>
<evidence type="ECO:0000313" key="6">
    <source>
        <dbReference type="RefSeq" id="XP_003741400.1"/>
    </source>
</evidence>
<dbReference type="InterPro" id="IPR051217">
    <property type="entry name" value="Insect_Cuticle_Struc_Prot"/>
</dbReference>
<gene>
    <name evidence="6" type="primary">LOC100897195</name>
</gene>
<dbReference type="InterPro" id="IPR000618">
    <property type="entry name" value="Insect_cuticle"/>
</dbReference>
<keyword evidence="5" id="KW-1185">Reference proteome</keyword>
<dbReference type="InterPro" id="IPR031311">
    <property type="entry name" value="CHIT_BIND_RR_consensus"/>
</dbReference>
<dbReference type="GO" id="GO:0031012">
    <property type="term" value="C:extracellular matrix"/>
    <property type="evidence" value="ECO:0007669"/>
    <property type="project" value="TreeGrafter"/>
</dbReference>
<feature type="signal peptide" evidence="4">
    <location>
        <begin position="1"/>
        <end position="18"/>
    </location>
</feature>
<dbReference type="PROSITE" id="PS00233">
    <property type="entry name" value="CHIT_BIND_RR_1"/>
    <property type="match status" value="1"/>
</dbReference>
<evidence type="ECO:0000256" key="1">
    <source>
        <dbReference type="ARBA" id="ARBA00022460"/>
    </source>
</evidence>